<dbReference type="OrthoDB" id="9803142at2"/>
<evidence type="ECO:0000256" key="1">
    <source>
        <dbReference type="ARBA" id="ARBA00001954"/>
    </source>
</evidence>
<dbReference type="InterPro" id="IPR029068">
    <property type="entry name" value="Glyas_Bleomycin-R_OHBP_Dase"/>
</dbReference>
<dbReference type="RefSeq" id="WP_139940583.1">
    <property type="nucleotide sequence ID" value="NZ_JBHSYP010000027.1"/>
</dbReference>
<accession>A0A501PI62</accession>
<name>A0A501PI62_9PROT</name>
<evidence type="ECO:0000256" key="5">
    <source>
        <dbReference type="ARBA" id="ARBA00022964"/>
    </source>
</evidence>
<sequence>MSVSGLGYLALNVTNMKEWLEIATGIFSMEVLQRADSEAVDLRIDDYHHRFTLYPAAEDSIAAVGWETKSLADLEDLVGRLRDYGVEVTKGTDALKEERKVIELYQFIDPASGTPSELFYAPQREMYPFKPTRGIDGYKTGDLGLGHVVYVVRDYEESKKFYERVLGFKLSDYIIWDDKDATFYHCNARHHSLAIMKPFGDFKGGEFNHVMIEAKSVNDIGYAYDVAREMQLPLIMEMGRHTNDHVQSFYIVTPSGFGIEYGYGGLLIDENWSVRSYDSPRLWGHHSPEEE</sequence>
<evidence type="ECO:0000256" key="8">
    <source>
        <dbReference type="RuleBase" id="RU000683"/>
    </source>
</evidence>
<keyword evidence="3" id="KW-0479">Metal-binding</keyword>
<keyword evidence="4 8" id="KW-0058">Aromatic hydrocarbons catabolism</keyword>
<dbReference type="Proteomes" id="UP000319148">
    <property type="component" value="Unassembled WGS sequence"/>
</dbReference>
<dbReference type="CDD" id="cd07237">
    <property type="entry name" value="BphC1-RGP6_C_like"/>
    <property type="match status" value="1"/>
</dbReference>
<feature type="domain" description="VOC" evidence="9">
    <location>
        <begin position="144"/>
        <end position="264"/>
    </location>
</feature>
<dbReference type="EMBL" id="VFIY01000008">
    <property type="protein sequence ID" value="TPD60173.1"/>
    <property type="molecule type" value="Genomic_DNA"/>
</dbReference>
<evidence type="ECO:0000313" key="11">
    <source>
        <dbReference type="Proteomes" id="UP000319148"/>
    </source>
</evidence>
<evidence type="ECO:0000259" key="9">
    <source>
        <dbReference type="PROSITE" id="PS51819"/>
    </source>
</evidence>
<evidence type="ECO:0000313" key="10">
    <source>
        <dbReference type="EMBL" id="TPD60173.1"/>
    </source>
</evidence>
<dbReference type="SUPFAM" id="SSF54593">
    <property type="entry name" value="Glyoxalase/Bleomycin resistance protein/Dihydroxybiphenyl dioxygenase"/>
    <property type="match status" value="1"/>
</dbReference>
<organism evidence="10 11">
    <name type="scientific">Emcibacter nanhaiensis</name>
    <dbReference type="NCBI Taxonomy" id="1505037"/>
    <lineage>
        <taxon>Bacteria</taxon>
        <taxon>Pseudomonadati</taxon>
        <taxon>Pseudomonadota</taxon>
        <taxon>Alphaproteobacteria</taxon>
        <taxon>Emcibacterales</taxon>
        <taxon>Emcibacteraceae</taxon>
        <taxon>Emcibacter</taxon>
    </lineage>
</organism>
<keyword evidence="11" id="KW-1185">Reference proteome</keyword>
<dbReference type="Pfam" id="PF00903">
    <property type="entry name" value="Glyoxalase"/>
    <property type="match status" value="2"/>
</dbReference>
<dbReference type="InterPro" id="IPR037523">
    <property type="entry name" value="VOC_core"/>
</dbReference>
<evidence type="ECO:0000256" key="3">
    <source>
        <dbReference type="ARBA" id="ARBA00022723"/>
    </source>
</evidence>
<proteinExistence type="inferred from homology"/>
<dbReference type="GO" id="GO:0008198">
    <property type="term" value="F:ferrous iron binding"/>
    <property type="evidence" value="ECO:0007669"/>
    <property type="project" value="InterPro"/>
</dbReference>
<dbReference type="InterPro" id="IPR000486">
    <property type="entry name" value="Xdiol_ring_cleave_dOase_1/2"/>
</dbReference>
<feature type="domain" description="VOC" evidence="9">
    <location>
        <begin position="5"/>
        <end position="121"/>
    </location>
</feature>
<dbReference type="Gene3D" id="3.10.180.10">
    <property type="entry name" value="2,3-Dihydroxybiphenyl 1,2-Dioxygenase, domain 1"/>
    <property type="match status" value="2"/>
</dbReference>
<dbReference type="AlphaFoldDB" id="A0A501PI62"/>
<evidence type="ECO:0000256" key="4">
    <source>
        <dbReference type="ARBA" id="ARBA00022797"/>
    </source>
</evidence>
<dbReference type="CDD" id="cd07252">
    <property type="entry name" value="BphC1-RGP6_N_like"/>
    <property type="match status" value="1"/>
</dbReference>
<comment type="similarity">
    <text evidence="2 8">Belongs to the extradiol ring-cleavage dioxygenase family.</text>
</comment>
<dbReference type="InterPro" id="IPR004360">
    <property type="entry name" value="Glyas_Fos-R_dOase_dom"/>
</dbReference>
<reference evidence="11" key="1">
    <citation type="submission" date="2019-06" db="EMBL/GenBank/DDBJ databases">
        <title>The complete genome of Emcibacter congregatus ZYLT.</title>
        <authorList>
            <person name="Zhao Z."/>
        </authorList>
    </citation>
    <scope>NUCLEOTIDE SEQUENCE [LARGE SCALE GENOMIC DNA]</scope>
    <source>
        <strain evidence="11">MCCC 1A06723</strain>
    </source>
</reference>
<gene>
    <name evidence="10" type="ORF">FIV46_08945</name>
</gene>
<keyword evidence="7 8" id="KW-0408">Iron</keyword>
<comment type="cofactor">
    <cofactor evidence="1 8">
        <name>Fe(2+)</name>
        <dbReference type="ChEBI" id="CHEBI:29033"/>
    </cofactor>
</comment>
<evidence type="ECO:0000256" key="6">
    <source>
        <dbReference type="ARBA" id="ARBA00023002"/>
    </source>
</evidence>
<evidence type="ECO:0000256" key="7">
    <source>
        <dbReference type="ARBA" id="ARBA00023004"/>
    </source>
</evidence>
<dbReference type="GO" id="GO:0051213">
    <property type="term" value="F:dioxygenase activity"/>
    <property type="evidence" value="ECO:0007669"/>
    <property type="project" value="UniProtKB-KW"/>
</dbReference>
<dbReference type="PROSITE" id="PS51819">
    <property type="entry name" value="VOC"/>
    <property type="match status" value="2"/>
</dbReference>
<comment type="caution">
    <text evidence="10">The sequence shown here is derived from an EMBL/GenBank/DDBJ whole genome shotgun (WGS) entry which is preliminary data.</text>
</comment>
<keyword evidence="5 8" id="KW-0223">Dioxygenase</keyword>
<keyword evidence="6 8" id="KW-0560">Oxidoreductase</keyword>
<dbReference type="PROSITE" id="PS00082">
    <property type="entry name" value="EXTRADIOL_DIOXYGENAS"/>
    <property type="match status" value="1"/>
</dbReference>
<evidence type="ECO:0000256" key="2">
    <source>
        <dbReference type="ARBA" id="ARBA00008784"/>
    </source>
</evidence>
<protein>
    <submittedName>
        <fullName evidence="10">2,3-dihydroxybiphenyl 1,2-dioxygenase</fullName>
    </submittedName>
</protein>